<comment type="similarity">
    <text evidence="6">Belongs to the RNR ribonuclease family. RNase R subfamily.</text>
</comment>
<dbReference type="Gene3D" id="2.40.50.140">
    <property type="entry name" value="Nucleic acid-binding proteins"/>
    <property type="match status" value="3"/>
</dbReference>
<dbReference type="RefSeq" id="WP_380290155.1">
    <property type="nucleotide sequence ID" value="NZ_JBHULY010000011.1"/>
</dbReference>
<evidence type="ECO:0000256" key="6">
    <source>
        <dbReference type="HAMAP-Rule" id="MF_01895"/>
    </source>
</evidence>
<organism evidence="8 9">
    <name type="scientific">Hyunsoonleella rubra</name>
    <dbReference type="NCBI Taxonomy" id="1737062"/>
    <lineage>
        <taxon>Bacteria</taxon>
        <taxon>Pseudomonadati</taxon>
        <taxon>Bacteroidota</taxon>
        <taxon>Flavobacteriia</taxon>
        <taxon>Flavobacteriales</taxon>
        <taxon>Flavobacteriaceae</taxon>
    </lineage>
</organism>
<dbReference type="InterPro" id="IPR040476">
    <property type="entry name" value="CSD2"/>
</dbReference>
<sequence>MAKRKKRKRSKNKIPNLTNAILSILKKDRNQSFNYKQIASKLGVNDASSRNQIIKTLAKLAGRQEIEQVDRGKYRAIVNAEYHTGILDISARGSGYVISEDFDEDVFIASNNINKALDGDEVEFYAYKRRKRGKIEGEITNVIKRAKSEYVGVIQIQKNSNYAFVVPDSTKMYKDIFVPINKTLKAEDGDKVLVTLEDWPENADSPYGKVMQVLGKPGEHNTEIHAILADYGLPHEFPHDVEAFANELDTSITETEIANRRDMRKDLTFTIDPKDAKDFDDALSFKVLDNGLYEIGIHIADVSHYVKEGTLLDDEAFERATSIYLVDRVVPMLPEVLSNNACSLRPHEEKYTFSAVFQINENAEVKHQWFGRTVTYSDARYAYEEAQAVIEQNAKVTEALEVTKDNVASRASATNIITQIPVDVSLTGKAYNTTPELAQAILTLDKLAKIMRRKRMKNGAISFDKVEVKFNLDENNNPEGVFFKTSKDANKLIEEFMLLANKKVAEFIGKQSPKKTFVYRVHDEPDDEKLASLQNVVGRFGYKLNFKDRKSTTASLNNLLKEVVGKKEQNLVDTLAIRSMSKAEYTTHNIGHYGLAFDYYSHFTSPIRRYPDVMAHRLLQHYLDGGKSANEESYEKKCQHSSNMEMLATKAERDSIKYMQIRFMEDHKDQEFVGVISGVTDWGIYVEIISNKCEGMVSVRDMTDDHYAFDQDHYAMVGRSTKTMYQLGDEVVVKVKNTDLVKKHLDFHLIGKAQ</sequence>
<evidence type="ECO:0000256" key="1">
    <source>
        <dbReference type="ARBA" id="ARBA00022490"/>
    </source>
</evidence>
<evidence type="ECO:0000259" key="7">
    <source>
        <dbReference type="PROSITE" id="PS50126"/>
    </source>
</evidence>
<dbReference type="Pfam" id="PF08206">
    <property type="entry name" value="OB_RNB"/>
    <property type="match status" value="1"/>
</dbReference>
<dbReference type="EC" id="3.1.13.1" evidence="6"/>
<reference evidence="9" key="1">
    <citation type="journal article" date="2019" name="Int. J. Syst. Evol. Microbiol.">
        <title>The Global Catalogue of Microorganisms (GCM) 10K type strain sequencing project: providing services to taxonomists for standard genome sequencing and annotation.</title>
        <authorList>
            <consortium name="The Broad Institute Genomics Platform"/>
            <consortium name="The Broad Institute Genome Sequencing Center for Infectious Disease"/>
            <person name="Wu L."/>
            <person name="Ma J."/>
        </authorList>
    </citation>
    <scope>NUCLEOTIDE SEQUENCE [LARGE SCALE GENOMIC DNA]</scope>
    <source>
        <strain evidence="9">KCTC 42398</strain>
    </source>
</reference>
<dbReference type="InterPro" id="IPR013223">
    <property type="entry name" value="RNase_B_OB_dom"/>
</dbReference>
<dbReference type="Pfam" id="PF17876">
    <property type="entry name" value="CSD2"/>
    <property type="match status" value="1"/>
</dbReference>
<proteinExistence type="inferred from homology"/>
<comment type="function">
    <text evidence="6">3'-5' exoribonuclease that releases 5'-nucleoside monophosphates and is involved in maturation of structured RNAs.</text>
</comment>
<comment type="caution">
    <text evidence="8">The sequence shown here is derived from an EMBL/GenBank/DDBJ whole genome shotgun (WGS) entry which is preliminary data.</text>
</comment>
<evidence type="ECO:0000256" key="4">
    <source>
        <dbReference type="ARBA" id="ARBA00022839"/>
    </source>
</evidence>
<keyword evidence="5 6" id="KW-0694">RNA-binding</keyword>
<comment type="subcellular location">
    <subcellularLocation>
        <location evidence="6">Cytoplasm</location>
    </subcellularLocation>
</comment>
<name>A0ABW5TAG0_9FLAO</name>
<protein>
    <recommendedName>
        <fullName evidence="6">Ribonuclease R</fullName>
        <shortName evidence="6">RNase R</shortName>
        <ecNumber evidence="6">3.1.13.1</ecNumber>
    </recommendedName>
</protein>
<evidence type="ECO:0000313" key="9">
    <source>
        <dbReference type="Proteomes" id="UP001597476"/>
    </source>
</evidence>
<dbReference type="EMBL" id="JBHULY010000011">
    <property type="protein sequence ID" value="MFD2725814.1"/>
    <property type="molecule type" value="Genomic_DNA"/>
</dbReference>
<feature type="domain" description="S1 motif" evidence="7">
    <location>
        <begin position="669"/>
        <end position="750"/>
    </location>
</feature>
<dbReference type="HAMAP" id="MF_01895">
    <property type="entry name" value="RNase_R"/>
    <property type="match status" value="1"/>
</dbReference>
<dbReference type="Pfam" id="PF00575">
    <property type="entry name" value="S1"/>
    <property type="match status" value="1"/>
</dbReference>
<evidence type="ECO:0000256" key="3">
    <source>
        <dbReference type="ARBA" id="ARBA00022801"/>
    </source>
</evidence>
<keyword evidence="4 6" id="KW-0269">Exonuclease</keyword>
<dbReference type="InterPro" id="IPR050180">
    <property type="entry name" value="RNR_Ribonuclease"/>
</dbReference>
<dbReference type="InterPro" id="IPR011129">
    <property type="entry name" value="CSD"/>
</dbReference>
<evidence type="ECO:0000256" key="2">
    <source>
        <dbReference type="ARBA" id="ARBA00022722"/>
    </source>
</evidence>
<dbReference type="InterPro" id="IPR022966">
    <property type="entry name" value="RNase_II/R_CS"/>
</dbReference>
<evidence type="ECO:0000256" key="5">
    <source>
        <dbReference type="ARBA" id="ARBA00022884"/>
    </source>
</evidence>
<dbReference type="InterPro" id="IPR011805">
    <property type="entry name" value="RNase_R"/>
</dbReference>
<dbReference type="Pfam" id="PF00773">
    <property type="entry name" value="RNB"/>
    <property type="match status" value="1"/>
</dbReference>
<dbReference type="SMART" id="SM00316">
    <property type="entry name" value="S1"/>
    <property type="match status" value="1"/>
</dbReference>
<dbReference type="SUPFAM" id="SSF50249">
    <property type="entry name" value="Nucleic acid-binding proteins"/>
    <property type="match status" value="3"/>
</dbReference>
<dbReference type="InterPro" id="IPR001900">
    <property type="entry name" value="RNase_II/R"/>
</dbReference>
<dbReference type="PANTHER" id="PTHR23355:SF9">
    <property type="entry name" value="DIS3-LIKE EXONUCLEASE 2"/>
    <property type="match status" value="1"/>
</dbReference>
<comment type="catalytic activity">
    <reaction evidence="6">
        <text>Exonucleolytic cleavage in the 3'- to 5'-direction to yield nucleoside 5'-phosphates.</text>
        <dbReference type="EC" id="3.1.13.1"/>
    </reaction>
</comment>
<dbReference type="PANTHER" id="PTHR23355">
    <property type="entry name" value="RIBONUCLEASE"/>
    <property type="match status" value="1"/>
</dbReference>
<keyword evidence="2 6" id="KW-0540">Nuclease</keyword>
<keyword evidence="9" id="KW-1185">Reference proteome</keyword>
<keyword evidence="1 6" id="KW-0963">Cytoplasm</keyword>
<dbReference type="InterPro" id="IPR012340">
    <property type="entry name" value="NA-bd_OB-fold"/>
</dbReference>
<keyword evidence="3 6" id="KW-0378">Hydrolase</keyword>
<dbReference type="SMART" id="SM00357">
    <property type="entry name" value="CSP"/>
    <property type="match status" value="2"/>
</dbReference>
<dbReference type="Proteomes" id="UP001597476">
    <property type="component" value="Unassembled WGS sequence"/>
</dbReference>
<dbReference type="InterPro" id="IPR003029">
    <property type="entry name" value="S1_domain"/>
</dbReference>
<dbReference type="PROSITE" id="PS50126">
    <property type="entry name" value="S1"/>
    <property type="match status" value="1"/>
</dbReference>
<dbReference type="CDD" id="cd04471">
    <property type="entry name" value="S1_RNase_R"/>
    <property type="match status" value="1"/>
</dbReference>
<evidence type="ECO:0000313" key="8">
    <source>
        <dbReference type="EMBL" id="MFD2725814.1"/>
    </source>
</evidence>
<dbReference type="PROSITE" id="PS01175">
    <property type="entry name" value="RIBONUCLEASE_II"/>
    <property type="match status" value="1"/>
</dbReference>
<gene>
    <name evidence="6" type="primary">rnr</name>
    <name evidence="8" type="ORF">ACFSR8_06275</name>
</gene>
<dbReference type="SMART" id="SM00955">
    <property type="entry name" value="RNB"/>
    <property type="match status" value="1"/>
</dbReference>
<accession>A0ABW5TAG0</accession>